<evidence type="ECO:0000259" key="5">
    <source>
        <dbReference type="Pfam" id="PF03081"/>
    </source>
</evidence>
<dbReference type="EMBL" id="CM000781">
    <property type="protein sequence ID" value="AQK69211.1"/>
    <property type="molecule type" value="Genomic_DNA"/>
</dbReference>
<evidence type="ECO:0000256" key="4">
    <source>
        <dbReference type="SAM" id="MobiDB-lite"/>
    </source>
</evidence>
<evidence type="ECO:0000313" key="6">
    <source>
        <dbReference type="EMBL" id="AQK69211.1"/>
    </source>
</evidence>
<accession>A0A1D6H2Z8</accession>
<evidence type="ECO:0000256" key="2">
    <source>
        <dbReference type="ARBA" id="ARBA00022448"/>
    </source>
</evidence>
<proteinExistence type="inferred from homology"/>
<comment type="function">
    <text evidence="3">Component of the exocyst complex.</text>
</comment>
<reference evidence="8" key="1">
    <citation type="journal article" date="2009" name="Science">
        <title>The B73 maize genome: complexity, diversity, and dynamics.</title>
        <authorList>
            <person name="Schnable P.S."/>
            <person name="Ware D."/>
            <person name="Fulton R.S."/>
            <person name="Stein J.C."/>
            <person name="Wei F."/>
            <person name="Pasternak S."/>
            <person name="Liang C."/>
            <person name="Zhang J."/>
            <person name="Fulton L."/>
            <person name="Graves T.A."/>
            <person name="Minx P."/>
            <person name="Reily A.D."/>
            <person name="Courtney L."/>
            <person name="Kruchowski S.S."/>
            <person name="Tomlinson C."/>
            <person name="Strong C."/>
            <person name="Delehaunty K."/>
            <person name="Fronick C."/>
            <person name="Courtney B."/>
            <person name="Rock S.M."/>
            <person name="Belter E."/>
            <person name="Du F."/>
            <person name="Kim K."/>
            <person name="Abbott R.M."/>
            <person name="Cotton M."/>
            <person name="Levy A."/>
            <person name="Marchetto P."/>
            <person name="Ochoa K."/>
            <person name="Jackson S.M."/>
            <person name="Gillam B."/>
            <person name="Chen W."/>
            <person name="Yan L."/>
            <person name="Higginbotham J."/>
            <person name="Cardenas M."/>
            <person name="Waligorski J."/>
            <person name="Applebaum E."/>
            <person name="Phelps L."/>
            <person name="Falcone J."/>
            <person name="Kanchi K."/>
            <person name="Thane T."/>
            <person name="Scimone A."/>
            <person name="Thane N."/>
            <person name="Henke J."/>
            <person name="Wang T."/>
            <person name="Ruppert J."/>
            <person name="Shah N."/>
            <person name="Rotter K."/>
            <person name="Hodges J."/>
            <person name="Ingenthron E."/>
            <person name="Cordes M."/>
            <person name="Kohlberg S."/>
            <person name="Sgro J."/>
            <person name="Delgado B."/>
            <person name="Mead K."/>
            <person name="Chinwalla A."/>
            <person name="Leonard S."/>
            <person name="Crouse K."/>
            <person name="Collura K."/>
            <person name="Kudrna D."/>
            <person name="Currie J."/>
            <person name="He R."/>
            <person name="Angelova A."/>
            <person name="Rajasekar S."/>
            <person name="Mueller T."/>
            <person name="Lomeli R."/>
            <person name="Scara G."/>
            <person name="Ko A."/>
            <person name="Delaney K."/>
            <person name="Wissotski M."/>
            <person name="Lopez G."/>
            <person name="Campos D."/>
            <person name="Braidotti M."/>
            <person name="Ashley E."/>
            <person name="Golser W."/>
            <person name="Kim H."/>
            <person name="Lee S."/>
            <person name="Lin J."/>
            <person name="Dujmic Z."/>
            <person name="Kim W."/>
            <person name="Talag J."/>
            <person name="Zuccolo A."/>
            <person name="Fan C."/>
            <person name="Sebastian A."/>
            <person name="Kramer M."/>
            <person name="Spiegel L."/>
            <person name="Nascimento L."/>
            <person name="Zutavern T."/>
            <person name="Miller B."/>
            <person name="Ambroise C."/>
            <person name="Muller S."/>
            <person name="Spooner W."/>
            <person name="Narechania A."/>
            <person name="Ren L."/>
            <person name="Wei S."/>
            <person name="Kumari S."/>
            <person name="Faga B."/>
            <person name="Levy M.J."/>
            <person name="McMahan L."/>
            <person name="Van Buren P."/>
            <person name="Vaughn M.W."/>
            <person name="Ying K."/>
            <person name="Yeh C.-T."/>
            <person name="Emrich S.J."/>
            <person name="Jia Y."/>
            <person name="Kalyanaraman A."/>
            <person name="Hsia A.-P."/>
            <person name="Barbazuk W.B."/>
            <person name="Baucom R.S."/>
            <person name="Brutnell T.P."/>
            <person name="Carpita N.C."/>
            <person name="Chaparro C."/>
            <person name="Chia J.-M."/>
            <person name="Deragon J.-M."/>
            <person name="Estill J.C."/>
            <person name="Fu Y."/>
            <person name="Jeddeloh J.A."/>
            <person name="Han Y."/>
            <person name="Lee H."/>
            <person name="Li P."/>
            <person name="Lisch D.R."/>
            <person name="Liu S."/>
            <person name="Liu Z."/>
            <person name="Nagel D.H."/>
            <person name="McCann M.C."/>
            <person name="SanMiguel P."/>
            <person name="Myers A.M."/>
            <person name="Nettleton D."/>
            <person name="Nguyen J."/>
            <person name="Penning B.W."/>
            <person name="Ponnala L."/>
            <person name="Schneider K.L."/>
            <person name="Schwartz D.C."/>
            <person name="Sharma A."/>
            <person name="Soderlund C."/>
            <person name="Springer N.M."/>
            <person name="Sun Q."/>
            <person name="Wang H."/>
            <person name="Waterman M."/>
            <person name="Westerman R."/>
            <person name="Wolfgruber T.K."/>
            <person name="Yang L."/>
            <person name="Yu Y."/>
            <person name="Zhang L."/>
            <person name="Zhou S."/>
            <person name="Zhu Q."/>
            <person name="Bennetzen J.L."/>
            <person name="Dawe R.K."/>
            <person name="Jiang J."/>
            <person name="Jiang N."/>
            <person name="Presting G.G."/>
            <person name="Wessler S.R."/>
            <person name="Aluru S."/>
            <person name="Martienssen R.A."/>
            <person name="Clifton S.W."/>
            <person name="McCombie W.R."/>
            <person name="Wing R.A."/>
            <person name="Wilson R.K."/>
        </authorList>
    </citation>
    <scope>NUCLEOTIDE SEQUENCE [LARGE SCALE GENOMIC DNA]</scope>
    <source>
        <strain evidence="8">cv. B73</strain>
    </source>
</reference>
<dbReference type="GO" id="GO:0006887">
    <property type="term" value="P:exocytosis"/>
    <property type="evidence" value="ECO:0000318"/>
    <property type="project" value="GO_Central"/>
</dbReference>
<dbReference type="Gene3D" id="1.20.1280.170">
    <property type="entry name" value="Exocyst complex component Exo70"/>
    <property type="match status" value="1"/>
</dbReference>
<reference evidence="7" key="4">
    <citation type="submission" date="2021-05" db="UniProtKB">
        <authorList>
            <consortium name="EnsemblPlants"/>
        </authorList>
    </citation>
    <scope>IDENTIFICATION</scope>
    <source>
        <strain evidence="7">cv. B73</strain>
    </source>
</reference>
<dbReference type="Proteomes" id="UP000007305">
    <property type="component" value="Chromosome 5"/>
</dbReference>
<dbReference type="GO" id="GO:0005546">
    <property type="term" value="F:phosphatidylinositol-4,5-bisphosphate binding"/>
    <property type="evidence" value="ECO:0007669"/>
    <property type="project" value="InterPro"/>
</dbReference>
<dbReference type="STRING" id="4577.A0A1D6H2Z8"/>
<evidence type="ECO:0000313" key="7">
    <source>
        <dbReference type="EnsemblPlants" id="Zm00001eb234720_P001"/>
    </source>
</evidence>
<dbReference type="KEGG" id="zma:103626750"/>
<gene>
    <name evidence="7" type="primary">LOC103626750</name>
    <name evidence="6" type="ORF">ZEAMMB73_Zm00001d015616</name>
</gene>
<feature type="region of interest" description="Disordered" evidence="4">
    <location>
        <begin position="196"/>
        <end position="216"/>
    </location>
</feature>
<comment type="similarity">
    <text evidence="1 3">Belongs to the EXO70 family.</text>
</comment>
<dbReference type="GO" id="GO:0015031">
    <property type="term" value="P:protein transport"/>
    <property type="evidence" value="ECO:0007669"/>
    <property type="project" value="UniProtKB-KW"/>
</dbReference>
<dbReference type="eggNOG" id="KOG2344">
    <property type="taxonomic scope" value="Eukaryota"/>
</dbReference>
<reference evidence="7" key="3">
    <citation type="submission" date="2019-07" db="EMBL/GenBank/DDBJ databases">
        <authorList>
            <person name="Seetharam A."/>
            <person name="Woodhouse M."/>
            <person name="Cannon E."/>
        </authorList>
    </citation>
    <scope>NUCLEOTIDE SEQUENCE [LARGE SCALE GENOMIC DNA]</scope>
    <source>
        <strain evidence="7">cv. B73</strain>
    </source>
</reference>
<dbReference type="GeneID" id="103626750"/>
<evidence type="ECO:0000313" key="8">
    <source>
        <dbReference type="Proteomes" id="UP000007305"/>
    </source>
</evidence>
<dbReference type="PANTHER" id="PTHR12542:SF40">
    <property type="entry name" value="EXOCYST SUBUNIT EXO70 FAMILY PROTEIN"/>
    <property type="match status" value="1"/>
</dbReference>
<keyword evidence="3" id="KW-0653">Protein transport</keyword>
<dbReference type="PANTHER" id="PTHR12542">
    <property type="entry name" value="EXOCYST COMPLEX PROTEIN EXO70"/>
    <property type="match status" value="1"/>
</dbReference>
<dbReference type="SMR" id="A0A1D6H2Z8"/>
<evidence type="ECO:0000256" key="1">
    <source>
        <dbReference type="ARBA" id="ARBA00006756"/>
    </source>
</evidence>
<dbReference type="ExpressionAtlas" id="A0A1D6H2Z8">
    <property type="expression patterns" value="baseline and differential"/>
</dbReference>
<reference evidence="6" key="2">
    <citation type="submission" date="2015-12" db="EMBL/GenBank/DDBJ databases">
        <title>Update maize B73 reference genome by single molecule sequencing technologies.</title>
        <authorList>
            <consortium name="Maize Genome Sequencing Project"/>
            <person name="Ware D."/>
        </authorList>
    </citation>
    <scope>NUCLEOTIDE SEQUENCE</scope>
    <source>
        <tissue evidence="6">Seedling</tissue>
    </source>
</reference>
<dbReference type="OrthoDB" id="663845at2759"/>
<dbReference type="Pfam" id="PF03081">
    <property type="entry name" value="Exo70_C"/>
    <property type="match status" value="1"/>
</dbReference>
<evidence type="ECO:0000256" key="3">
    <source>
        <dbReference type="RuleBase" id="RU365026"/>
    </source>
</evidence>
<dbReference type="OMA" id="NYIALLW"/>
<keyword evidence="3" id="KW-0268">Exocytosis</keyword>
<dbReference type="AlphaFoldDB" id="A0A1D6H2Z8"/>
<dbReference type="GO" id="GO:0000145">
    <property type="term" value="C:exocyst"/>
    <property type="evidence" value="ECO:0000318"/>
    <property type="project" value="GO_Central"/>
</dbReference>
<name>A0A1D6H2Z8_MAIZE</name>
<protein>
    <recommendedName>
        <fullName evidence="3">Exocyst subunit Exo70 family protein</fullName>
    </recommendedName>
</protein>
<dbReference type="InterPro" id="IPR016159">
    <property type="entry name" value="Cullin_repeat-like_dom_sf"/>
</dbReference>
<sequence length="624" mass="69266">MNYGSSTPRRLAAVPESVELDSFATSLLWQSSYRDTIRSVSIGAGRSARFYPRSDGDAERASSFSSSASSTSLLAASYSGSGLSSTDGMSSFRGWGTAGFNGVHELRGIALQMLNDGYIRGIIQAFSGGSSVEANGGGPDHEKLIVERWLSELDVEWILHLGANSAVGQGWSESPSIFMEEGAERRRGAIMAREMEDEEPLLGSPTTSSTLHTGEGKGEDMVQLHLDLDLDLESLRDLMERWIRALLVMVHVLFITYLELRAKRSTVGGVRTVRKTIRYIQMLIGVATPGATGETASSQEEEVTLFARFAEVSVLRMLTFVDAVCHAVPTYYWAPEALPGMLQVYACVADASPTVLALFKQAASSTTVFEGMNAAFLRKRTNLSNTIWSLMGMVRASFFTEDCCRISLESSGPGVHETTRLMMNYIALLWSNQGALNLVLQDHHFSVFVSEDEGFNSVVSLIIDMISSLEKHLVDASHSIAEHGLRYIFLMNNCDFITQQVRSLDLPAWFPSDDSKIQGYIDAYLHASWTPVLSCLYVDIPFGPRRYASLSKFESQFNTICDSHRLWKVPDPELRKRLRKAIIEKVIPWYARYLEQRAATGRRTTSRSSTPHQLQEVLEELFEG</sequence>
<dbReference type="SUPFAM" id="SSF74788">
    <property type="entry name" value="Cullin repeat-like"/>
    <property type="match status" value="1"/>
</dbReference>
<dbReference type="InterPro" id="IPR004140">
    <property type="entry name" value="Exo70"/>
</dbReference>
<dbReference type="InterPro" id="IPR046364">
    <property type="entry name" value="Exo70_C"/>
</dbReference>
<dbReference type="RefSeq" id="XP_008645347.1">
    <property type="nucleotide sequence ID" value="XM_008647125.3"/>
</dbReference>
<feature type="domain" description="Exocyst complex subunit Exo70 C-terminal" evidence="5">
    <location>
        <begin position="298"/>
        <end position="619"/>
    </location>
</feature>
<organism evidence="6">
    <name type="scientific">Zea mays</name>
    <name type="common">Maize</name>
    <dbReference type="NCBI Taxonomy" id="4577"/>
    <lineage>
        <taxon>Eukaryota</taxon>
        <taxon>Viridiplantae</taxon>
        <taxon>Streptophyta</taxon>
        <taxon>Embryophyta</taxon>
        <taxon>Tracheophyta</taxon>
        <taxon>Spermatophyta</taxon>
        <taxon>Magnoliopsida</taxon>
        <taxon>Liliopsida</taxon>
        <taxon>Poales</taxon>
        <taxon>Poaceae</taxon>
        <taxon>PACMAD clade</taxon>
        <taxon>Panicoideae</taxon>
        <taxon>Andropogonodae</taxon>
        <taxon>Andropogoneae</taxon>
        <taxon>Tripsacinae</taxon>
        <taxon>Zea</taxon>
    </lineage>
</organism>
<dbReference type="EnsemblPlants" id="Zm00001eb234720_T001">
    <property type="protein sequence ID" value="Zm00001eb234720_P001"/>
    <property type="gene ID" value="Zm00001eb234720"/>
</dbReference>
<keyword evidence="2 3" id="KW-0813">Transport</keyword>
<dbReference type="Gramene" id="Zm00001eb234720_T001">
    <property type="protein sequence ID" value="Zm00001eb234720_P001"/>
    <property type="gene ID" value="Zm00001eb234720"/>
</dbReference>
<dbReference type="PaxDb" id="4577-GRMZM5G815077_P01"/>
<keyword evidence="8" id="KW-1185">Reference proteome</keyword>